<feature type="transmembrane region" description="Helical" evidence="5">
    <location>
        <begin position="134"/>
        <end position="164"/>
    </location>
</feature>
<dbReference type="PANTHER" id="PTHR30249">
    <property type="entry name" value="PUTATIVE SEROTONIN TRANSPORTER"/>
    <property type="match status" value="1"/>
</dbReference>
<evidence type="ECO:0000256" key="2">
    <source>
        <dbReference type="ARBA" id="ARBA00022692"/>
    </source>
</evidence>
<dbReference type="RefSeq" id="WP_175171628.1">
    <property type="nucleotide sequence ID" value="NZ_CADIJQ010000013.1"/>
</dbReference>
<dbReference type="PANTHER" id="PTHR30249:SF16">
    <property type="entry name" value="INNER MEMBRANE PROTEIN"/>
    <property type="match status" value="1"/>
</dbReference>
<dbReference type="EMBL" id="CADIJQ010000013">
    <property type="protein sequence ID" value="CAB3740128.1"/>
    <property type="molecule type" value="Genomic_DNA"/>
</dbReference>
<reference evidence="6 7" key="1">
    <citation type="submission" date="2020-04" db="EMBL/GenBank/DDBJ databases">
        <authorList>
            <person name="De Canck E."/>
        </authorList>
    </citation>
    <scope>NUCLEOTIDE SEQUENCE [LARGE SCALE GENOMIC DNA]</scope>
    <source>
        <strain evidence="6 7">LMG 3441</strain>
    </source>
</reference>
<feature type="transmembrane region" description="Helical" evidence="5">
    <location>
        <begin position="30"/>
        <end position="50"/>
    </location>
</feature>
<dbReference type="AlphaFoldDB" id="A0A6S7AWU1"/>
<evidence type="ECO:0000256" key="1">
    <source>
        <dbReference type="ARBA" id="ARBA00004141"/>
    </source>
</evidence>
<sequence length="231" mass="24534">MPFEFNLVFWPLATVLAYVCARLFYRRYAYWWTSTLVVAPALLLGLAIALHTGYRDYMSGSHWLMAMLGPVIVAFALPLYEQRALIRRYWPVLVAGVAVGSLIAGVSAWMLGSLLDLPPGLRLSLLPRSVATPFALAVSSHVGGVPDLTAVFVIVTGVFGAAIGQLMRRWLPLRSALARGALFGMGAHGAGTAKARELAADEGAVAGLVMVMAGLFNVLVTPAVVVGLLAA</sequence>
<evidence type="ECO:0000256" key="3">
    <source>
        <dbReference type="ARBA" id="ARBA00022989"/>
    </source>
</evidence>
<feature type="transmembrane region" description="Helical" evidence="5">
    <location>
        <begin position="176"/>
        <end position="193"/>
    </location>
</feature>
<organism evidence="6 7">
    <name type="scientific">Achromobacter kerstersii</name>
    <dbReference type="NCBI Taxonomy" id="1353890"/>
    <lineage>
        <taxon>Bacteria</taxon>
        <taxon>Pseudomonadati</taxon>
        <taxon>Pseudomonadota</taxon>
        <taxon>Betaproteobacteria</taxon>
        <taxon>Burkholderiales</taxon>
        <taxon>Alcaligenaceae</taxon>
        <taxon>Achromobacter</taxon>
    </lineage>
</organism>
<keyword evidence="7" id="KW-1185">Reference proteome</keyword>
<feature type="transmembrane region" description="Helical" evidence="5">
    <location>
        <begin position="92"/>
        <end position="114"/>
    </location>
</feature>
<evidence type="ECO:0000256" key="4">
    <source>
        <dbReference type="ARBA" id="ARBA00023136"/>
    </source>
</evidence>
<proteinExistence type="predicted"/>
<accession>A0A6S7AWU1</accession>
<dbReference type="Pfam" id="PF04172">
    <property type="entry name" value="LrgB"/>
    <property type="match status" value="1"/>
</dbReference>
<feature type="transmembrane region" description="Helical" evidence="5">
    <location>
        <begin position="6"/>
        <end position="25"/>
    </location>
</feature>
<feature type="transmembrane region" description="Helical" evidence="5">
    <location>
        <begin position="205"/>
        <end position="230"/>
    </location>
</feature>
<protein>
    <submittedName>
        <fullName evidence="6">Inner membrane protein YohK</fullName>
    </submittedName>
</protein>
<keyword evidence="2 5" id="KW-0812">Transmembrane</keyword>
<dbReference type="InterPro" id="IPR007300">
    <property type="entry name" value="CidB/LrgB"/>
</dbReference>
<dbReference type="Proteomes" id="UP000494269">
    <property type="component" value="Unassembled WGS sequence"/>
</dbReference>
<feature type="transmembrane region" description="Helical" evidence="5">
    <location>
        <begin position="62"/>
        <end position="80"/>
    </location>
</feature>
<evidence type="ECO:0000256" key="5">
    <source>
        <dbReference type="SAM" id="Phobius"/>
    </source>
</evidence>
<dbReference type="GO" id="GO:0016020">
    <property type="term" value="C:membrane"/>
    <property type="evidence" value="ECO:0007669"/>
    <property type="project" value="UniProtKB-SubCell"/>
</dbReference>
<keyword evidence="4 5" id="KW-0472">Membrane</keyword>
<evidence type="ECO:0000313" key="6">
    <source>
        <dbReference type="EMBL" id="CAB3740128.1"/>
    </source>
</evidence>
<keyword evidence="3 5" id="KW-1133">Transmembrane helix</keyword>
<evidence type="ECO:0000313" key="7">
    <source>
        <dbReference type="Proteomes" id="UP000494269"/>
    </source>
</evidence>
<name>A0A6S7AWU1_9BURK</name>
<gene>
    <name evidence="6" type="primary">yohK</name>
    <name evidence="6" type="ORF">LMG3441_05540</name>
</gene>
<comment type="subcellular location">
    <subcellularLocation>
        <location evidence="1">Membrane</location>
        <topology evidence="1">Multi-pass membrane protein</topology>
    </subcellularLocation>
</comment>